<dbReference type="PROSITE" id="PS50157">
    <property type="entry name" value="ZINC_FINGER_C2H2_2"/>
    <property type="match status" value="1"/>
</dbReference>
<accession>A0AA38XDB0</accession>
<comment type="caution">
    <text evidence="4">The sequence shown here is derived from an EMBL/GenBank/DDBJ whole genome shotgun (WGS) entry which is preliminary data.</text>
</comment>
<dbReference type="GO" id="GO:0008270">
    <property type="term" value="F:zinc ion binding"/>
    <property type="evidence" value="ECO:0007669"/>
    <property type="project" value="UniProtKB-KW"/>
</dbReference>
<dbReference type="Gene3D" id="3.30.160.60">
    <property type="entry name" value="Classic Zinc Finger"/>
    <property type="match status" value="1"/>
</dbReference>
<evidence type="ECO:0000313" key="5">
    <source>
        <dbReference type="Proteomes" id="UP001172673"/>
    </source>
</evidence>
<organism evidence="4 5">
    <name type="scientific">Cladophialophora chaetospira</name>
    <dbReference type="NCBI Taxonomy" id="386627"/>
    <lineage>
        <taxon>Eukaryota</taxon>
        <taxon>Fungi</taxon>
        <taxon>Dikarya</taxon>
        <taxon>Ascomycota</taxon>
        <taxon>Pezizomycotina</taxon>
        <taxon>Eurotiomycetes</taxon>
        <taxon>Chaetothyriomycetidae</taxon>
        <taxon>Chaetothyriales</taxon>
        <taxon>Herpotrichiellaceae</taxon>
        <taxon>Cladophialophora</taxon>
    </lineage>
</organism>
<feature type="region of interest" description="Disordered" evidence="2">
    <location>
        <begin position="41"/>
        <end position="88"/>
    </location>
</feature>
<feature type="region of interest" description="Disordered" evidence="2">
    <location>
        <begin position="1"/>
        <end position="24"/>
    </location>
</feature>
<feature type="compositionally biased region" description="Basic and acidic residues" evidence="2">
    <location>
        <begin position="382"/>
        <end position="392"/>
    </location>
</feature>
<dbReference type="AlphaFoldDB" id="A0AA38XDB0"/>
<feature type="compositionally biased region" description="Acidic residues" evidence="2">
    <location>
        <begin position="69"/>
        <end position="80"/>
    </location>
</feature>
<feature type="domain" description="C2H2-type" evidence="3">
    <location>
        <begin position="314"/>
        <end position="342"/>
    </location>
</feature>
<keyword evidence="5" id="KW-1185">Reference proteome</keyword>
<evidence type="ECO:0000259" key="3">
    <source>
        <dbReference type="PROSITE" id="PS50157"/>
    </source>
</evidence>
<sequence>MRPDNPRPMALSIPEFPDSTENPFFTPLEWSKELPILLRKEPHDAIGGSPRCRKPEFSTTLSWPVGSEADGEGSGQDEDSSPPPRTSQSITIEAFDRSERRLCRIDFANENSSHLDESVGEEGFWMQAHNEEGETSNPDPGSPSLWGLSQVMKKDRVLRRKPARVFPSTAAQIAADAVSKDMVRCATVRALEDVIFARQPGSESPQALDSSYRGFHSGYTPPDAVFENRRHTPTFATRLPTGDRTPPSSGPRQWNIHRDVTIPYASEGTESSEGSRRMWSDGVLALMNRSSDWWEEQAATAHVVVTEDFSSYPFECEHCTEAFATTVGLDRHLKKKHVRPSPLYACKQGCGAFPGRARLERHERIHHVEAKADDVPGGFSQTKKDIDKERRWAKLTAP</sequence>
<dbReference type="Proteomes" id="UP001172673">
    <property type="component" value="Unassembled WGS sequence"/>
</dbReference>
<evidence type="ECO:0000313" key="4">
    <source>
        <dbReference type="EMBL" id="KAJ9611361.1"/>
    </source>
</evidence>
<gene>
    <name evidence="4" type="ORF">H2200_004545</name>
</gene>
<dbReference type="SUPFAM" id="SSF57667">
    <property type="entry name" value="beta-beta-alpha zinc fingers"/>
    <property type="match status" value="1"/>
</dbReference>
<proteinExistence type="predicted"/>
<name>A0AA38XDB0_9EURO</name>
<evidence type="ECO:0000256" key="1">
    <source>
        <dbReference type="PROSITE-ProRule" id="PRU00042"/>
    </source>
</evidence>
<protein>
    <recommendedName>
        <fullName evidence="3">C2H2-type domain-containing protein</fullName>
    </recommendedName>
</protein>
<dbReference type="InterPro" id="IPR036236">
    <property type="entry name" value="Znf_C2H2_sf"/>
</dbReference>
<dbReference type="PROSITE" id="PS00028">
    <property type="entry name" value="ZINC_FINGER_C2H2_1"/>
    <property type="match status" value="1"/>
</dbReference>
<dbReference type="EMBL" id="JAPDRK010000006">
    <property type="protein sequence ID" value="KAJ9611361.1"/>
    <property type="molecule type" value="Genomic_DNA"/>
</dbReference>
<feature type="region of interest" description="Disordered" evidence="2">
    <location>
        <begin position="374"/>
        <end position="398"/>
    </location>
</feature>
<reference evidence="4" key="1">
    <citation type="submission" date="2022-10" db="EMBL/GenBank/DDBJ databases">
        <title>Culturing micro-colonial fungi from biological soil crusts in the Mojave desert and describing Neophaeococcomyces mojavensis, and introducing the new genera and species Taxawa tesnikishii.</title>
        <authorList>
            <person name="Kurbessoian T."/>
            <person name="Stajich J.E."/>
        </authorList>
    </citation>
    <scope>NUCLEOTIDE SEQUENCE</scope>
    <source>
        <strain evidence="4">TK_41</strain>
    </source>
</reference>
<evidence type="ECO:0000256" key="2">
    <source>
        <dbReference type="SAM" id="MobiDB-lite"/>
    </source>
</evidence>
<keyword evidence="1" id="KW-0863">Zinc-finger</keyword>
<keyword evidence="1" id="KW-0479">Metal-binding</keyword>
<dbReference type="SMART" id="SM00355">
    <property type="entry name" value="ZnF_C2H2"/>
    <property type="match status" value="2"/>
</dbReference>
<feature type="region of interest" description="Disordered" evidence="2">
    <location>
        <begin position="235"/>
        <end position="255"/>
    </location>
</feature>
<dbReference type="InterPro" id="IPR013087">
    <property type="entry name" value="Znf_C2H2_type"/>
</dbReference>
<keyword evidence="1" id="KW-0862">Zinc</keyword>